<keyword evidence="2" id="KW-0645">Protease</keyword>
<reference evidence="3" key="1">
    <citation type="submission" date="2017-09" db="EMBL/GenBank/DDBJ databases">
        <title>Depth-based differentiation of microbial function through sediment-hosted aquifers and enrichment of novel symbionts in the deep terrestrial subsurface.</title>
        <authorList>
            <person name="Probst A.J."/>
            <person name="Ladd B."/>
            <person name="Jarett J.K."/>
            <person name="Geller-Mcgrath D.E."/>
            <person name="Sieber C.M.K."/>
            <person name="Emerson J.B."/>
            <person name="Anantharaman K."/>
            <person name="Thomas B.C."/>
            <person name="Malmstrom R."/>
            <person name="Stieglmeier M."/>
            <person name="Klingl A."/>
            <person name="Woyke T."/>
            <person name="Ryan C.M."/>
            <person name="Banfield J.F."/>
        </authorList>
    </citation>
    <scope>NUCLEOTIDE SEQUENCE [LARGE SCALE GENOMIC DNA]</scope>
</reference>
<proteinExistence type="predicted"/>
<dbReference type="EMBL" id="PFWO01000012">
    <property type="protein sequence ID" value="PJA51273.1"/>
    <property type="molecule type" value="Genomic_DNA"/>
</dbReference>
<keyword evidence="1" id="KW-0472">Membrane</keyword>
<keyword evidence="1" id="KW-1133">Transmembrane helix</keyword>
<keyword evidence="2" id="KW-0378">Hydrolase</keyword>
<name>A0A2M7XNX0_9BACT</name>
<protein>
    <submittedName>
        <fullName evidence="2">Zinc metalloprotease HtpX</fullName>
    </submittedName>
</protein>
<sequence>MVNIYEQIASNKRQSFGIIFLFLTFIIGSVYLISQAT</sequence>
<keyword evidence="2" id="KW-0482">Metalloprotease</keyword>
<dbReference type="GO" id="GO:0008237">
    <property type="term" value="F:metallopeptidase activity"/>
    <property type="evidence" value="ECO:0007669"/>
    <property type="project" value="UniProtKB-KW"/>
</dbReference>
<evidence type="ECO:0000313" key="2">
    <source>
        <dbReference type="EMBL" id="PJA51273.1"/>
    </source>
</evidence>
<keyword evidence="1" id="KW-0812">Transmembrane</keyword>
<organism evidence="2 3">
    <name type="scientific">Candidatus Shapirobacteria bacterium CG_4_9_14_3_um_filter_36_12</name>
    <dbReference type="NCBI Taxonomy" id="1974877"/>
    <lineage>
        <taxon>Bacteria</taxon>
        <taxon>Candidatus Shapironibacteriota</taxon>
    </lineage>
</organism>
<dbReference type="Proteomes" id="UP000230518">
    <property type="component" value="Unassembled WGS sequence"/>
</dbReference>
<evidence type="ECO:0000313" key="3">
    <source>
        <dbReference type="Proteomes" id="UP000230518"/>
    </source>
</evidence>
<dbReference type="GO" id="GO:0006508">
    <property type="term" value="P:proteolysis"/>
    <property type="evidence" value="ECO:0007669"/>
    <property type="project" value="UniProtKB-KW"/>
</dbReference>
<comment type="caution">
    <text evidence="2">The sequence shown here is derived from an EMBL/GenBank/DDBJ whole genome shotgun (WGS) entry which is preliminary data.</text>
</comment>
<feature type="non-terminal residue" evidence="2">
    <location>
        <position position="37"/>
    </location>
</feature>
<gene>
    <name evidence="2" type="ORF">CO168_00575</name>
</gene>
<accession>A0A2M7XNX0</accession>
<feature type="transmembrane region" description="Helical" evidence="1">
    <location>
        <begin position="16"/>
        <end position="34"/>
    </location>
</feature>
<evidence type="ECO:0000256" key="1">
    <source>
        <dbReference type="SAM" id="Phobius"/>
    </source>
</evidence>
<dbReference type="AlphaFoldDB" id="A0A2M7XNX0"/>